<dbReference type="InterPro" id="IPR040624">
    <property type="entry name" value="HalOD1"/>
</dbReference>
<sequence>MYGQTPRSPAPQSRSPSVYRVTHDPDGPATLSTTVAHALADCLGTDVTDSRISLYDAVDPDALDQLFRPRHDGRPRSGGSLSFAIHEHYVTVKSDGEILIEPPVQR</sequence>
<comment type="caution">
    <text evidence="3">The sequence shown here is derived from an EMBL/GenBank/DDBJ whole genome shotgun (WGS) entry which is preliminary data.</text>
</comment>
<evidence type="ECO:0000259" key="2">
    <source>
        <dbReference type="Pfam" id="PF18545"/>
    </source>
</evidence>
<organism evidence="3 4">
    <name type="scientific">Natronorubrum halalkaliphilum</name>
    <dbReference type="NCBI Taxonomy" id="2691917"/>
    <lineage>
        <taxon>Archaea</taxon>
        <taxon>Methanobacteriati</taxon>
        <taxon>Methanobacteriota</taxon>
        <taxon>Stenosarchaea group</taxon>
        <taxon>Halobacteria</taxon>
        <taxon>Halobacteriales</taxon>
        <taxon>Natrialbaceae</taxon>
        <taxon>Natronorubrum</taxon>
    </lineage>
</organism>
<dbReference type="Pfam" id="PF18545">
    <property type="entry name" value="HalOD1"/>
    <property type="match status" value="1"/>
</dbReference>
<reference evidence="3 4" key="1">
    <citation type="submission" date="2020-01" db="EMBL/GenBank/DDBJ databases">
        <title>Natronorubrum sp. JWXQ-INN 674 isolated from Inner Mongolia Autonomous Region of China.</title>
        <authorList>
            <person name="Xue Q."/>
        </authorList>
    </citation>
    <scope>NUCLEOTIDE SEQUENCE [LARGE SCALE GENOMIC DNA]</scope>
    <source>
        <strain evidence="3 4">JWXQ-INN-674</strain>
    </source>
</reference>
<feature type="domain" description="Halobacterial output" evidence="2">
    <location>
        <begin position="30"/>
        <end position="102"/>
    </location>
</feature>
<gene>
    <name evidence="3" type="ORF">GS429_06370</name>
</gene>
<feature type="compositionally biased region" description="Low complexity" evidence="1">
    <location>
        <begin position="1"/>
        <end position="17"/>
    </location>
</feature>
<evidence type="ECO:0000313" key="3">
    <source>
        <dbReference type="EMBL" id="MXV61694.1"/>
    </source>
</evidence>
<dbReference type="Proteomes" id="UP000434101">
    <property type="component" value="Unassembled WGS sequence"/>
</dbReference>
<evidence type="ECO:0000256" key="1">
    <source>
        <dbReference type="SAM" id="MobiDB-lite"/>
    </source>
</evidence>
<dbReference type="OrthoDB" id="271604at2157"/>
<dbReference type="EMBL" id="WUYX01000023">
    <property type="protein sequence ID" value="MXV61694.1"/>
    <property type="molecule type" value="Genomic_DNA"/>
</dbReference>
<feature type="region of interest" description="Disordered" evidence="1">
    <location>
        <begin position="1"/>
        <end position="26"/>
    </location>
</feature>
<evidence type="ECO:0000313" key="4">
    <source>
        <dbReference type="Proteomes" id="UP000434101"/>
    </source>
</evidence>
<name>A0A6B0VJH5_9EURY</name>
<dbReference type="AlphaFoldDB" id="A0A6B0VJH5"/>
<proteinExistence type="predicted"/>
<keyword evidence="4" id="KW-1185">Reference proteome</keyword>
<dbReference type="RefSeq" id="WP_160063788.1">
    <property type="nucleotide sequence ID" value="NZ_WUYX01000023.1"/>
</dbReference>
<accession>A0A6B0VJH5</accession>
<protein>
    <recommendedName>
        <fullName evidence="2">Halobacterial output domain-containing protein</fullName>
    </recommendedName>
</protein>